<evidence type="ECO:0000259" key="1">
    <source>
        <dbReference type="Pfam" id="PF13840"/>
    </source>
</evidence>
<sequence>MSALTLGTVPSSFLIDHLPGVTLPEDDDWIALVRAPEGLTVVRDAPPWSEAERWTGLYATGSGLGSADRLSSVVSPLAEADVPVLVVSTFHGELVLTPERLEKTVLGALEDAGHRILR</sequence>
<gene>
    <name evidence="2" type="ORF">GCM10010439_33030</name>
</gene>
<organism evidence="2 3">
    <name type="scientific">Actinocorallia aurantiaca</name>
    <dbReference type="NCBI Taxonomy" id="46204"/>
    <lineage>
        <taxon>Bacteria</taxon>
        <taxon>Bacillati</taxon>
        <taxon>Actinomycetota</taxon>
        <taxon>Actinomycetes</taxon>
        <taxon>Streptosporangiales</taxon>
        <taxon>Thermomonosporaceae</taxon>
        <taxon>Actinocorallia</taxon>
    </lineage>
</organism>
<evidence type="ECO:0000313" key="3">
    <source>
        <dbReference type="Proteomes" id="UP001501842"/>
    </source>
</evidence>
<accession>A0ABP6GRW2</accession>
<proteinExistence type="predicted"/>
<dbReference type="SUPFAM" id="SSF55021">
    <property type="entry name" value="ACT-like"/>
    <property type="match status" value="1"/>
</dbReference>
<keyword evidence="3" id="KW-1185">Reference proteome</keyword>
<dbReference type="Pfam" id="PF13840">
    <property type="entry name" value="ACT_7"/>
    <property type="match status" value="1"/>
</dbReference>
<evidence type="ECO:0000313" key="2">
    <source>
        <dbReference type="EMBL" id="GAA2727329.1"/>
    </source>
</evidence>
<dbReference type="Gene3D" id="3.30.2130.10">
    <property type="entry name" value="VC0802-like"/>
    <property type="match status" value="1"/>
</dbReference>
<feature type="domain" description="CASTOR ACT" evidence="1">
    <location>
        <begin position="52"/>
        <end position="111"/>
    </location>
</feature>
<dbReference type="InterPro" id="IPR045865">
    <property type="entry name" value="ACT-like_dom_sf"/>
</dbReference>
<dbReference type="EMBL" id="BAAATZ010000012">
    <property type="protein sequence ID" value="GAA2727329.1"/>
    <property type="molecule type" value="Genomic_DNA"/>
</dbReference>
<dbReference type="InterPro" id="IPR027795">
    <property type="entry name" value="CASTOR_ACT_dom"/>
</dbReference>
<protein>
    <submittedName>
        <fullName evidence="2">ACT domain-containing protein</fullName>
    </submittedName>
</protein>
<dbReference type="RefSeq" id="WP_344451279.1">
    <property type="nucleotide sequence ID" value="NZ_BAAATZ010000012.1"/>
</dbReference>
<name>A0ABP6GRW2_9ACTN</name>
<dbReference type="Proteomes" id="UP001501842">
    <property type="component" value="Unassembled WGS sequence"/>
</dbReference>
<comment type="caution">
    <text evidence="2">The sequence shown here is derived from an EMBL/GenBank/DDBJ whole genome shotgun (WGS) entry which is preliminary data.</text>
</comment>
<reference evidence="3" key="1">
    <citation type="journal article" date="2019" name="Int. J. Syst. Evol. Microbiol.">
        <title>The Global Catalogue of Microorganisms (GCM) 10K type strain sequencing project: providing services to taxonomists for standard genome sequencing and annotation.</title>
        <authorList>
            <consortium name="The Broad Institute Genomics Platform"/>
            <consortium name="The Broad Institute Genome Sequencing Center for Infectious Disease"/>
            <person name="Wu L."/>
            <person name="Ma J."/>
        </authorList>
    </citation>
    <scope>NUCLEOTIDE SEQUENCE [LARGE SCALE GENOMIC DNA]</scope>
    <source>
        <strain evidence="3">JCM 8201</strain>
    </source>
</reference>